<feature type="non-terminal residue" evidence="1">
    <location>
        <position position="40"/>
    </location>
</feature>
<reference evidence="1" key="1">
    <citation type="journal article" date="2015" name="Nature">
        <title>Complex archaea that bridge the gap between prokaryotes and eukaryotes.</title>
        <authorList>
            <person name="Spang A."/>
            <person name="Saw J.H."/>
            <person name="Jorgensen S.L."/>
            <person name="Zaremba-Niedzwiedzka K."/>
            <person name="Martijn J."/>
            <person name="Lind A.E."/>
            <person name="van Eijk R."/>
            <person name="Schleper C."/>
            <person name="Guy L."/>
            <person name="Ettema T.J."/>
        </authorList>
    </citation>
    <scope>NUCLEOTIDE SEQUENCE</scope>
</reference>
<gene>
    <name evidence="1" type="ORF">LCGC14_2133940</name>
</gene>
<dbReference type="AlphaFoldDB" id="A0A0F9GDK7"/>
<proteinExistence type="predicted"/>
<dbReference type="EMBL" id="LAZR01026825">
    <property type="protein sequence ID" value="KKL67545.1"/>
    <property type="molecule type" value="Genomic_DNA"/>
</dbReference>
<accession>A0A0F9GDK7</accession>
<comment type="caution">
    <text evidence="1">The sequence shown here is derived from an EMBL/GenBank/DDBJ whole genome shotgun (WGS) entry which is preliminary data.</text>
</comment>
<protein>
    <submittedName>
        <fullName evidence="1">Uncharacterized protein</fullName>
    </submittedName>
</protein>
<organism evidence="1">
    <name type="scientific">marine sediment metagenome</name>
    <dbReference type="NCBI Taxonomy" id="412755"/>
    <lineage>
        <taxon>unclassified sequences</taxon>
        <taxon>metagenomes</taxon>
        <taxon>ecological metagenomes</taxon>
    </lineage>
</organism>
<name>A0A0F9GDK7_9ZZZZ</name>
<evidence type="ECO:0000313" key="1">
    <source>
        <dbReference type="EMBL" id="KKL67545.1"/>
    </source>
</evidence>
<sequence>MILLGEHGLFDPLSGPGTPVLHDNDWQEFDDPGFTGKIKV</sequence>